<dbReference type="Pfam" id="PF12704">
    <property type="entry name" value="MacB_PCD"/>
    <property type="match status" value="1"/>
</dbReference>
<protein>
    <submittedName>
        <fullName evidence="9">ABC transporter permease</fullName>
    </submittedName>
</protein>
<evidence type="ECO:0000256" key="2">
    <source>
        <dbReference type="ARBA" id="ARBA00005236"/>
    </source>
</evidence>
<dbReference type="PANTHER" id="PTHR30489:SF0">
    <property type="entry name" value="LIPOPROTEIN-RELEASING SYSTEM TRANSMEMBRANE PROTEIN LOLE"/>
    <property type="match status" value="1"/>
</dbReference>
<keyword evidence="4" id="KW-0812">Transmembrane</keyword>
<sequence length="798" mass="85938">MCYRSYNLSTNERTALMRLALALAFALRTLAIRRTRTLLATASITLAVFTLVAIHTTGLALVEAQRRTYADTGQPDIVANVPGLTPGLLATLARRPGVQLAEARTVQTSRISAGARWLPVRLVGIDRFSELRLDRPQLVSGRWPEHGELVLDVAAQRLLGVREGSLVALQANPADPIRYARVSGFAWVPARPDATLLNQLTAYLPERDVRQILGTDAANTLLVKVMEPSLAGQVASELRRFLAARQVTSYGWTVRDPASFLGARELRTLMLLLQAFAGLGALVAFFIVANTSVGLLTEERPHLGTLRALGAIRLQIAVLYLAPFVVLGTAGSLLGLFLGLLGGHMLSSYLAHLAGLVVPPISLALTTVLLAFAGGLGIALLGAVLPLVISTRTSAAQLMRGHLVQHVVPPRWLTRLTRWLAHHSPLLAMSVRDPFRRPLRTGLATLVSAIALAALLASHLVDHSLRVTVNQLYSRYQADAWLLTNPPVLPTYARHLQAAPTVQHAEPWTISQGAIGAVRTDVWGLPRTTAVYQPRLIAGSWLTPSQPPAVVLTSNLAARIGARVNDVLALDLGARRVPVRVVGIVDDESTYLGATALGKVFIDRDELARLLGRDGRTALYAVRFWNASPALAATALDALERQERAVRPMTLLMAEDRAATERVLAVLTVLARTVVLVVGAAALFGVANALLLDVTERRREFGVLRAIGTVRRSLFAMLFTQALVIVASGMLLAGALGLGMGWVILHFVSAQLFFIPPSLDRWLIGLAVGTAILSAAFAAIVPAIVATRLRPVEVLRYE</sequence>
<accession>A0A7C1G3W2</accession>
<feature type="domain" description="ABC3 transporter permease C-terminal" evidence="7">
    <location>
        <begin position="674"/>
        <end position="789"/>
    </location>
</feature>
<keyword evidence="3" id="KW-1003">Cell membrane</keyword>
<proteinExistence type="inferred from homology"/>
<comment type="caution">
    <text evidence="9">The sequence shown here is derived from an EMBL/GenBank/DDBJ whole genome shotgun (WGS) entry which is preliminary data.</text>
</comment>
<dbReference type="GO" id="GO:0098797">
    <property type="term" value="C:plasma membrane protein complex"/>
    <property type="evidence" value="ECO:0007669"/>
    <property type="project" value="TreeGrafter"/>
</dbReference>
<evidence type="ECO:0000256" key="5">
    <source>
        <dbReference type="ARBA" id="ARBA00022989"/>
    </source>
</evidence>
<keyword evidence="5" id="KW-1133">Transmembrane helix</keyword>
<reference evidence="9" key="1">
    <citation type="journal article" date="2020" name="mSystems">
        <title>Genome- and Community-Level Interaction Insights into Carbon Utilization and Element Cycling Functions of Hydrothermarchaeota in Hydrothermal Sediment.</title>
        <authorList>
            <person name="Zhou Z."/>
            <person name="Liu Y."/>
            <person name="Xu W."/>
            <person name="Pan J."/>
            <person name="Luo Z.H."/>
            <person name="Li M."/>
        </authorList>
    </citation>
    <scope>NUCLEOTIDE SEQUENCE [LARGE SCALE GENOMIC DNA]</scope>
    <source>
        <strain evidence="9">SpSt-222</strain>
    </source>
</reference>
<dbReference type="PANTHER" id="PTHR30489">
    <property type="entry name" value="LIPOPROTEIN-RELEASING SYSTEM TRANSMEMBRANE PROTEIN LOLE"/>
    <property type="match status" value="1"/>
</dbReference>
<keyword evidence="6" id="KW-0472">Membrane</keyword>
<evidence type="ECO:0000256" key="4">
    <source>
        <dbReference type="ARBA" id="ARBA00022692"/>
    </source>
</evidence>
<evidence type="ECO:0000256" key="1">
    <source>
        <dbReference type="ARBA" id="ARBA00004651"/>
    </source>
</evidence>
<dbReference type="InterPro" id="IPR025857">
    <property type="entry name" value="MacB_PCD"/>
</dbReference>
<dbReference type="GO" id="GO:0044874">
    <property type="term" value="P:lipoprotein localization to outer membrane"/>
    <property type="evidence" value="ECO:0007669"/>
    <property type="project" value="TreeGrafter"/>
</dbReference>
<evidence type="ECO:0000256" key="3">
    <source>
        <dbReference type="ARBA" id="ARBA00022475"/>
    </source>
</evidence>
<feature type="domain" description="ABC3 transporter permease C-terminal" evidence="7">
    <location>
        <begin position="276"/>
        <end position="393"/>
    </location>
</feature>
<evidence type="ECO:0000259" key="8">
    <source>
        <dbReference type="Pfam" id="PF12704"/>
    </source>
</evidence>
<comment type="similarity">
    <text evidence="2">Belongs to the ABC-4 integral membrane protein family. LolC/E subfamily.</text>
</comment>
<dbReference type="InterPro" id="IPR051447">
    <property type="entry name" value="Lipoprotein-release_system"/>
</dbReference>
<dbReference type="AlphaFoldDB" id="A0A7C1G3W2"/>
<dbReference type="EMBL" id="DSJL01000007">
    <property type="protein sequence ID" value="HEF64633.1"/>
    <property type="molecule type" value="Genomic_DNA"/>
</dbReference>
<feature type="domain" description="MacB-like periplasmic core" evidence="8">
    <location>
        <begin position="441"/>
        <end position="615"/>
    </location>
</feature>
<evidence type="ECO:0000259" key="7">
    <source>
        <dbReference type="Pfam" id="PF02687"/>
    </source>
</evidence>
<organism evidence="9">
    <name type="scientific">Thermomicrobium roseum</name>
    <dbReference type="NCBI Taxonomy" id="500"/>
    <lineage>
        <taxon>Bacteria</taxon>
        <taxon>Pseudomonadati</taxon>
        <taxon>Thermomicrobiota</taxon>
        <taxon>Thermomicrobia</taxon>
        <taxon>Thermomicrobiales</taxon>
        <taxon>Thermomicrobiaceae</taxon>
        <taxon>Thermomicrobium</taxon>
    </lineage>
</organism>
<gene>
    <name evidence="9" type="ORF">ENP47_03375</name>
</gene>
<dbReference type="Pfam" id="PF02687">
    <property type="entry name" value="FtsX"/>
    <property type="match status" value="2"/>
</dbReference>
<evidence type="ECO:0000256" key="6">
    <source>
        <dbReference type="ARBA" id="ARBA00023136"/>
    </source>
</evidence>
<dbReference type="InterPro" id="IPR003838">
    <property type="entry name" value="ABC3_permease_C"/>
</dbReference>
<evidence type="ECO:0000313" key="9">
    <source>
        <dbReference type="EMBL" id="HEF64633.1"/>
    </source>
</evidence>
<name>A0A7C1G3W2_THERO</name>
<comment type="subcellular location">
    <subcellularLocation>
        <location evidence="1">Cell membrane</location>
        <topology evidence="1">Multi-pass membrane protein</topology>
    </subcellularLocation>
</comment>